<dbReference type="InterPro" id="IPR017871">
    <property type="entry name" value="ABC_transporter-like_CS"/>
</dbReference>
<dbReference type="Pfam" id="PF00005">
    <property type="entry name" value="ABC_tran"/>
    <property type="match status" value="1"/>
</dbReference>
<dbReference type="SMART" id="SM00382">
    <property type="entry name" value="AAA"/>
    <property type="match status" value="1"/>
</dbReference>
<keyword evidence="6" id="KW-0547">Nucleotide-binding</keyword>
<dbReference type="PANTHER" id="PTHR43297">
    <property type="entry name" value="OLIGOPEPTIDE TRANSPORT ATP-BINDING PROTEIN APPD"/>
    <property type="match status" value="1"/>
</dbReference>
<comment type="subcellular location">
    <subcellularLocation>
        <location evidence="1">Cell membrane</location>
        <topology evidence="1">Peripheral membrane protein</topology>
    </subcellularLocation>
</comment>
<dbReference type="EMBL" id="CADCVF010000054">
    <property type="protein sequence ID" value="CAA9461271.1"/>
    <property type="molecule type" value="Genomic_DNA"/>
</dbReference>
<evidence type="ECO:0000256" key="3">
    <source>
        <dbReference type="ARBA" id="ARBA00022448"/>
    </source>
</evidence>
<dbReference type="PROSITE" id="PS00211">
    <property type="entry name" value="ABC_TRANSPORTER_1"/>
    <property type="match status" value="1"/>
</dbReference>
<dbReference type="Pfam" id="PF08352">
    <property type="entry name" value="oligo_HPY"/>
    <property type="match status" value="1"/>
</dbReference>
<evidence type="ECO:0000256" key="4">
    <source>
        <dbReference type="ARBA" id="ARBA00022475"/>
    </source>
</evidence>
<accession>A0A6J4R197</accession>
<dbReference type="GO" id="GO:0005886">
    <property type="term" value="C:plasma membrane"/>
    <property type="evidence" value="ECO:0007669"/>
    <property type="project" value="UniProtKB-SubCell"/>
</dbReference>
<dbReference type="InterPro" id="IPR050388">
    <property type="entry name" value="ABC_Ni/Peptide_Import"/>
</dbReference>
<keyword evidence="4" id="KW-1003">Cell membrane</keyword>
<evidence type="ECO:0000256" key="2">
    <source>
        <dbReference type="ARBA" id="ARBA00005417"/>
    </source>
</evidence>
<evidence type="ECO:0000256" key="1">
    <source>
        <dbReference type="ARBA" id="ARBA00004202"/>
    </source>
</evidence>
<comment type="similarity">
    <text evidence="2">Belongs to the ABC transporter superfamily.</text>
</comment>
<keyword evidence="3" id="KW-0813">Transport</keyword>
<dbReference type="GO" id="GO:0015833">
    <property type="term" value="P:peptide transport"/>
    <property type="evidence" value="ECO:0007669"/>
    <property type="project" value="InterPro"/>
</dbReference>
<dbReference type="InterPro" id="IPR003593">
    <property type="entry name" value="AAA+_ATPase"/>
</dbReference>
<dbReference type="PANTHER" id="PTHR43297:SF14">
    <property type="entry name" value="ATPASE AAA-TYPE CORE DOMAIN-CONTAINING PROTEIN"/>
    <property type="match status" value="1"/>
</dbReference>
<evidence type="ECO:0000256" key="8">
    <source>
        <dbReference type="ARBA" id="ARBA00022967"/>
    </source>
</evidence>
<reference evidence="11" key="1">
    <citation type="submission" date="2020-02" db="EMBL/GenBank/DDBJ databases">
        <authorList>
            <person name="Meier V. D."/>
        </authorList>
    </citation>
    <scope>NUCLEOTIDE SEQUENCE</scope>
    <source>
        <strain evidence="11">AVDCRST_MAG58</strain>
    </source>
</reference>
<evidence type="ECO:0000256" key="6">
    <source>
        <dbReference type="ARBA" id="ARBA00022741"/>
    </source>
</evidence>
<organism evidence="11">
    <name type="scientific">uncultured Rubrobacteraceae bacterium</name>
    <dbReference type="NCBI Taxonomy" id="349277"/>
    <lineage>
        <taxon>Bacteria</taxon>
        <taxon>Bacillati</taxon>
        <taxon>Actinomycetota</taxon>
        <taxon>Rubrobacteria</taxon>
        <taxon>Rubrobacterales</taxon>
        <taxon>Rubrobacteraceae</taxon>
        <taxon>environmental samples</taxon>
    </lineage>
</organism>
<dbReference type="PROSITE" id="PS50893">
    <property type="entry name" value="ABC_TRANSPORTER_2"/>
    <property type="match status" value="1"/>
</dbReference>
<evidence type="ECO:0000259" key="10">
    <source>
        <dbReference type="PROSITE" id="PS50893"/>
    </source>
</evidence>
<dbReference type="AlphaFoldDB" id="A0A6J4R197"/>
<evidence type="ECO:0000256" key="9">
    <source>
        <dbReference type="ARBA" id="ARBA00023136"/>
    </source>
</evidence>
<evidence type="ECO:0000313" key="11">
    <source>
        <dbReference type="EMBL" id="CAA9461271.1"/>
    </source>
</evidence>
<protein>
    <submittedName>
        <fullName evidence="11">Oligopeptide transport ATP-binding protein OppD</fullName>
    </submittedName>
</protein>
<sequence>METKEAVLEVRGLKTHFFLDEGVVKAVDGVDLTVRRGETLCVVGESGCGKSVTARSILQLVDRPGRIVEGEILLSHDPQAEANGEAGAGTEGGATATATREVLDLASLNPKSKAMRDIRGKEISMIFQEPMTSLSPVHTIGSQITENILLHLPMNKEEARDRAVEELGRVGIPDPERRVDAYPFQLSGGMRQRAMIAMALSCNPSLLIADEPTTALDVTTQAQILDLMRGLQEELGMAIMFITHDLGVVAEIADDVAVMYLGIVAERGNVDSIFHDPKHPYTRALLRSIPRMGSKSHHRLDSIRGMVPHPYSRPTGCPFHTRCDEFMEGYCDRILPPTIPLEGTSPESPRETRCLLYGGKEENANGG</sequence>
<keyword evidence="9" id="KW-0472">Membrane</keyword>
<dbReference type="InterPro" id="IPR013563">
    <property type="entry name" value="Oligopep_ABC_C"/>
</dbReference>
<evidence type="ECO:0000256" key="7">
    <source>
        <dbReference type="ARBA" id="ARBA00022840"/>
    </source>
</evidence>
<gene>
    <name evidence="11" type="ORF">AVDCRST_MAG58-2639</name>
</gene>
<keyword evidence="7 11" id="KW-0067">ATP-binding</keyword>
<dbReference type="InterPro" id="IPR003439">
    <property type="entry name" value="ABC_transporter-like_ATP-bd"/>
</dbReference>
<proteinExistence type="inferred from homology"/>
<dbReference type="GO" id="GO:0005524">
    <property type="term" value="F:ATP binding"/>
    <property type="evidence" value="ECO:0007669"/>
    <property type="project" value="UniProtKB-KW"/>
</dbReference>
<dbReference type="NCBIfam" id="TIGR01727">
    <property type="entry name" value="oligo_HPY"/>
    <property type="match status" value="1"/>
</dbReference>
<dbReference type="InterPro" id="IPR027417">
    <property type="entry name" value="P-loop_NTPase"/>
</dbReference>
<dbReference type="Gene3D" id="3.40.50.300">
    <property type="entry name" value="P-loop containing nucleotide triphosphate hydrolases"/>
    <property type="match status" value="1"/>
</dbReference>
<dbReference type="CDD" id="cd03257">
    <property type="entry name" value="ABC_NikE_OppD_transporters"/>
    <property type="match status" value="1"/>
</dbReference>
<feature type="domain" description="ABC transporter" evidence="10">
    <location>
        <begin position="10"/>
        <end position="286"/>
    </location>
</feature>
<dbReference type="SUPFAM" id="SSF52540">
    <property type="entry name" value="P-loop containing nucleoside triphosphate hydrolases"/>
    <property type="match status" value="1"/>
</dbReference>
<name>A0A6J4R197_9ACTN</name>
<keyword evidence="5" id="KW-0997">Cell inner membrane</keyword>
<evidence type="ECO:0000256" key="5">
    <source>
        <dbReference type="ARBA" id="ARBA00022519"/>
    </source>
</evidence>
<keyword evidence="8" id="KW-1278">Translocase</keyword>
<dbReference type="GO" id="GO:0016887">
    <property type="term" value="F:ATP hydrolysis activity"/>
    <property type="evidence" value="ECO:0007669"/>
    <property type="project" value="InterPro"/>
</dbReference>